<gene>
    <name evidence="2" type="ORF">llap_9272</name>
</gene>
<protein>
    <submittedName>
        <fullName evidence="2">Sh3 domain-containing kinase-binding protein 1 isoform x3</fullName>
    </submittedName>
</protein>
<evidence type="ECO:0000313" key="2">
    <source>
        <dbReference type="EMBL" id="PKU40422.1"/>
    </source>
</evidence>
<feature type="compositionally biased region" description="Basic and acidic residues" evidence="1">
    <location>
        <begin position="77"/>
        <end position="92"/>
    </location>
</feature>
<evidence type="ECO:0000256" key="1">
    <source>
        <dbReference type="SAM" id="MobiDB-lite"/>
    </source>
</evidence>
<evidence type="ECO:0000313" key="3">
    <source>
        <dbReference type="Proteomes" id="UP000233556"/>
    </source>
</evidence>
<proteinExistence type="predicted"/>
<reference evidence="3" key="1">
    <citation type="submission" date="2017-11" db="EMBL/GenBank/DDBJ databases">
        <authorList>
            <person name="Lima N.C."/>
            <person name="Parody-Merino A.M."/>
            <person name="Battley P.F."/>
            <person name="Fidler A.E."/>
            <person name="Prosdocimi F."/>
        </authorList>
    </citation>
    <scope>NUCLEOTIDE SEQUENCE [LARGE SCALE GENOMIC DNA]</scope>
</reference>
<accession>A0A2I0U316</accession>
<name>A0A2I0U316_LIMLA</name>
<feature type="region of interest" description="Disordered" evidence="1">
    <location>
        <begin position="77"/>
        <end position="97"/>
    </location>
</feature>
<dbReference type="GO" id="GO:0016301">
    <property type="term" value="F:kinase activity"/>
    <property type="evidence" value="ECO:0007669"/>
    <property type="project" value="UniProtKB-KW"/>
</dbReference>
<dbReference type="EMBL" id="KZ506274">
    <property type="protein sequence ID" value="PKU40422.1"/>
    <property type="molecule type" value="Genomic_DNA"/>
</dbReference>
<dbReference type="AlphaFoldDB" id="A0A2I0U316"/>
<reference evidence="3" key="2">
    <citation type="submission" date="2017-12" db="EMBL/GenBank/DDBJ databases">
        <title>Genome sequence of the Bar-tailed Godwit (Limosa lapponica baueri).</title>
        <authorList>
            <person name="Lima N.C.B."/>
            <person name="Parody-Merino A.M."/>
            <person name="Battley P.F."/>
            <person name="Fidler A.E."/>
            <person name="Prosdocimi F."/>
        </authorList>
    </citation>
    <scope>NUCLEOTIDE SEQUENCE [LARGE SCALE GENOMIC DNA]</scope>
</reference>
<keyword evidence="2" id="KW-0418">Kinase</keyword>
<dbReference type="Proteomes" id="UP000233556">
    <property type="component" value="Unassembled WGS sequence"/>
</dbReference>
<sequence>MLREVGLFSLEKRQALGGPSNTHKEVIQKTEPGPSQWCLVGRTGERRLDLESFRLGIRKIFVTVKGSEAVEQEIKKDMKKENTATKPPEKPINEVSNGSPLLLSETIIRTNKKVLFLENKYLDNFYPQVLLDADTQDREEAEDDLLIQSLKRGRRAVTDRNSGQLTDENRGRLIQKYIRINGKPEISEYLRKNAKGNSAGNFLTCAYLNQKETTVIIQELRLLIE</sequence>
<organism evidence="2 3">
    <name type="scientific">Limosa lapponica baueri</name>
    <dbReference type="NCBI Taxonomy" id="1758121"/>
    <lineage>
        <taxon>Eukaryota</taxon>
        <taxon>Metazoa</taxon>
        <taxon>Chordata</taxon>
        <taxon>Craniata</taxon>
        <taxon>Vertebrata</taxon>
        <taxon>Euteleostomi</taxon>
        <taxon>Archelosauria</taxon>
        <taxon>Archosauria</taxon>
        <taxon>Dinosauria</taxon>
        <taxon>Saurischia</taxon>
        <taxon>Theropoda</taxon>
        <taxon>Coelurosauria</taxon>
        <taxon>Aves</taxon>
        <taxon>Neognathae</taxon>
        <taxon>Neoaves</taxon>
        <taxon>Charadriiformes</taxon>
        <taxon>Scolopacidae</taxon>
        <taxon>Limosa</taxon>
    </lineage>
</organism>
<keyword evidence="3" id="KW-1185">Reference proteome</keyword>
<keyword evidence="2" id="KW-0808">Transferase</keyword>